<evidence type="ECO:0000256" key="1">
    <source>
        <dbReference type="ARBA" id="ARBA00007473"/>
    </source>
</evidence>
<dbReference type="AlphaFoldDB" id="A0AAV1T4Q3"/>
<sequence>MGSSRSRKSSRTSSKASEIPRPTSPEVALYVNETYAQAYEQRKRKEELSALEKRGLYAQDNDEEESDSETEDEDGEELTQELGADIRKTLKLIRKKDPVIYDSSITFFKPQEDTEKDVVDSTKHSKKASSAPLHYKDLVRQQAIAGDVSSSDEGDEMEGVQTYAEEQAEIKKDFLSSLRKEEHKEGSEEEGDGLDGGLFTMRKKGDGGELGPENEVYDESMFRSKLQKDELNPEKFLEHYLSSEGWKDKTAVIPHYDDIVKEDEEDAEALEKAEEFEHTYNFRFEEQGSSVIQTHARHIDDTVRREDDSRKRKRAERKSRKAYERQKKELELRRLKNLKQAEIEQKLKKVARLVGKEEGTIGLKAEDLEGEFDPEEHDKCMQAIFDEQYYDEDSTDMEKPTWDEDEDKELLAGLPTDPEEEEEQDGGEAEKEDEEELMPEGEARQDEEEEVLPKKMTLEEMRRRKQEYLDELYSLDYEDLIGDIKCRFKYRRVQSNDFGLTADEIMVANDKELQQLVSLKRMAPYADTEYSVDRRLLKNLKKSVQETREENRRRKPKEETRDSSEIQSGEVEQPKKKRKRSKQKKTIEEGAMPGEGEATLDEGSVTQSKKAETEKLEPVVAKTADESEKKKKHRNKKKKSSDQNVFASTGLPSSRLESYKLVKAAKK</sequence>
<feature type="domain" description="Kri1-like C-terminal" evidence="3">
    <location>
        <begin position="465"/>
        <end position="550"/>
    </location>
</feature>
<feature type="compositionally biased region" description="Basic and acidic residues" evidence="2">
    <location>
        <begin position="543"/>
        <end position="564"/>
    </location>
</feature>
<feature type="region of interest" description="Disordered" evidence="2">
    <location>
        <begin position="51"/>
        <end position="80"/>
    </location>
</feature>
<evidence type="ECO:0000256" key="2">
    <source>
        <dbReference type="SAM" id="MobiDB-lite"/>
    </source>
</evidence>
<feature type="compositionally biased region" description="Basic and acidic residues" evidence="2">
    <location>
        <begin position="110"/>
        <end position="123"/>
    </location>
</feature>
<dbReference type="PANTHER" id="PTHR14490:SF5">
    <property type="entry name" value="PROTEIN KRI1 HOMOLOG"/>
    <property type="match status" value="1"/>
</dbReference>
<feature type="compositionally biased region" description="Polar residues" evidence="2">
    <location>
        <begin position="642"/>
        <end position="652"/>
    </location>
</feature>
<feature type="compositionally biased region" description="Basic and acidic residues" evidence="2">
    <location>
        <begin position="609"/>
        <end position="629"/>
    </location>
</feature>
<dbReference type="PANTHER" id="PTHR14490">
    <property type="entry name" value="ZINC FINGER, ZZ TYPE"/>
    <property type="match status" value="1"/>
</dbReference>
<feature type="region of interest" description="Disordered" evidence="2">
    <location>
        <begin position="110"/>
        <end position="221"/>
    </location>
</feature>
<dbReference type="GO" id="GO:0000447">
    <property type="term" value="P:endonucleolytic cleavage in ITS1 to separate SSU-rRNA from 5.8S rRNA and LSU-rRNA from tricistronic rRNA transcript (SSU-rRNA, 5.8S rRNA, LSU-rRNA)"/>
    <property type="evidence" value="ECO:0007669"/>
    <property type="project" value="TreeGrafter"/>
</dbReference>
<feature type="compositionally biased region" description="Acidic residues" evidence="2">
    <location>
        <begin position="417"/>
        <end position="450"/>
    </location>
</feature>
<name>A0AAV1T4Q3_9STRA</name>
<comment type="caution">
    <text evidence="4">The sequence shown here is derived from an EMBL/GenBank/DDBJ whole genome shotgun (WGS) entry which is preliminary data.</text>
</comment>
<dbReference type="InterPro" id="IPR024626">
    <property type="entry name" value="Kri1-like_C"/>
</dbReference>
<evidence type="ECO:0000259" key="3">
    <source>
        <dbReference type="Pfam" id="PF12936"/>
    </source>
</evidence>
<dbReference type="GO" id="GO:0005730">
    <property type="term" value="C:nucleolus"/>
    <property type="evidence" value="ECO:0007669"/>
    <property type="project" value="TreeGrafter"/>
</dbReference>
<organism evidence="4 5">
    <name type="scientific">Peronospora matthiolae</name>
    <dbReference type="NCBI Taxonomy" id="2874970"/>
    <lineage>
        <taxon>Eukaryota</taxon>
        <taxon>Sar</taxon>
        <taxon>Stramenopiles</taxon>
        <taxon>Oomycota</taxon>
        <taxon>Peronosporomycetes</taxon>
        <taxon>Peronosporales</taxon>
        <taxon>Peronosporaceae</taxon>
        <taxon>Peronospora</taxon>
    </lineage>
</organism>
<feature type="region of interest" description="Disordered" evidence="2">
    <location>
        <begin position="287"/>
        <end position="325"/>
    </location>
</feature>
<feature type="compositionally biased region" description="Basic and acidic residues" evidence="2">
    <location>
        <begin position="451"/>
        <end position="460"/>
    </location>
</feature>
<feature type="compositionally biased region" description="Basic residues" evidence="2">
    <location>
        <begin position="575"/>
        <end position="584"/>
    </location>
</feature>
<feature type="compositionally biased region" description="Basic residues" evidence="2">
    <location>
        <begin position="1"/>
        <end position="10"/>
    </location>
</feature>
<dbReference type="Pfam" id="PF05178">
    <property type="entry name" value="Kri1"/>
    <property type="match status" value="1"/>
</dbReference>
<gene>
    <name evidence="4" type="ORF">PM001_LOCUS2476</name>
</gene>
<feature type="region of interest" description="Disordered" evidence="2">
    <location>
        <begin position="392"/>
        <end position="460"/>
    </location>
</feature>
<dbReference type="Proteomes" id="UP001162060">
    <property type="component" value="Unassembled WGS sequence"/>
</dbReference>
<feature type="region of interest" description="Disordered" evidence="2">
    <location>
        <begin position="1"/>
        <end position="26"/>
    </location>
</feature>
<feature type="compositionally biased region" description="Basic and acidic residues" evidence="2">
    <location>
        <begin position="297"/>
        <end position="310"/>
    </location>
</feature>
<dbReference type="GO" id="GO:0030686">
    <property type="term" value="C:90S preribosome"/>
    <property type="evidence" value="ECO:0007669"/>
    <property type="project" value="TreeGrafter"/>
</dbReference>
<accession>A0AAV1T4Q3</accession>
<feature type="compositionally biased region" description="Basic residues" evidence="2">
    <location>
        <begin position="311"/>
        <end position="320"/>
    </location>
</feature>
<dbReference type="Pfam" id="PF12936">
    <property type="entry name" value="Kri1_C"/>
    <property type="match status" value="1"/>
</dbReference>
<feature type="compositionally biased region" description="Basic residues" evidence="2">
    <location>
        <begin position="630"/>
        <end position="639"/>
    </location>
</feature>
<protein>
    <recommendedName>
        <fullName evidence="3">Kri1-like C-terminal domain-containing protein</fullName>
    </recommendedName>
</protein>
<reference evidence="4" key="1">
    <citation type="submission" date="2024-01" db="EMBL/GenBank/DDBJ databases">
        <authorList>
            <person name="Webb A."/>
        </authorList>
    </citation>
    <scope>NUCLEOTIDE SEQUENCE</scope>
    <source>
        <strain evidence="4">Pm1</strain>
    </source>
</reference>
<feature type="region of interest" description="Disordered" evidence="2">
    <location>
        <begin position="539"/>
        <end position="652"/>
    </location>
</feature>
<dbReference type="EMBL" id="CAKLBY020000024">
    <property type="protein sequence ID" value="CAK7902275.1"/>
    <property type="molecule type" value="Genomic_DNA"/>
</dbReference>
<evidence type="ECO:0000313" key="4">
    <source>
        <dbReference type="EMBL" id="CAK7902275.1"/>
    </source>
</evidence>
<comment type="similarity">
    <text evidence="1">Belongs to the KRI1 family.</text>
</comment>
<evidence type="ECO:0000313" key="5">
    <source>
        <dbReference type="Proteomes" id="UP001162060"/>
    </source>
</evidence>
<feature type="compositionally biased region" description="Acidic residues" evidence="2">
    <location>
        <begin position="60"/>
        <end position="79"/>
    </location>
</feature>
<feature type="compositionally biased region" description="Basic and acidic residues" evidence="2">
    <location>
        <begin position="168"/>
        <end position="186"/>
    </location>
</feature>
<dbReference type="InterPro" id="IPR018034">
    <property type="entry name" value="Kri1"/>
</dbReference>
<proteinExistence type="inferred from homology"/>